<dbReference type="EMBL" id="KB203083">
    <property type="protein sequence ID" value="ESO86454.1"/>
    <property type="molecule type" value="Genomic_DNA"/>
</dbReference>
<dbReference type="KEGG" id="lgi:LOTGIDRAFT_129401"/>
<feature type="transmembrane region" description="Helical" evidence="1">
    <location>
        <begin position="81"/>
        <end position="103"/>
    </location>
</feature>
<dbReference type="STRING" id="225164.V4BDE4"/>
<sequence>MIWVPDKAPIDRQSCTCSCFDTVFRGRYENPGPVSYKHLYFNATKETFKIWVFTVIFILMCYESVKYLYKLFRCGNVRKSMFVLYLANIYPHYYAWWSFLNYFNEGMYQFHANQYYFTITEIIASVVVLNLCNAANNIASWKMLLIITINSMHIMVSAANQFIVHVIHGRGQRFQNARNIALMIPDILHVLIPIFLLYRYARQNKLGMTDLFYKEELLICFIAVTFGTLVGNLL</sequence>
<feature type="transmembrane region" description="Helical" evidence="1">
    <location>
        <begin position="144"/>
        <end position="168"/>
    </location>
</feature>
<gene>
    <name evidence="2" type="ORF">LOTGIDRAFT_129401</name>
</gene>
<protein>
    <submittedName>
        <fullName evidence="2">Uncharacterized protein</fullName>
    </submittedName>
</protein>
<dbReference type="CTD" id="20232946"/>
<feature type="transmembrane region" description="Helical" evidence="1">
    <location>
        <begin position="212"/>
        <end position="231"/>
    </location>
</feature>
<evidence type="ECO:0000313" key="3">
    <source>
        <dbReference type="Proteomes" id="UP000030746"/>
    </source>
</evidence>
<dbReference type="RefSeq" id="XP_009062987.1">
    <property type="nucleotide sequence ID" value="XM_009064739.1"/>
</dbReference>
<dbReference type="PANTHER" id="PTHR39074">
    <property type="entry name" value="AGAP007547-PA"/>
    <property type="match status" value="1"/>
</dbReference>
<organism evidence="2 3">
    <name type="scientific">Lottia gigantea</name>
    <name type="common">Giant owl limpet</name>
    <dbReference type="NCBI Taxonomy" id="225164"/>
    <lineage>
        <taxon>Eukaryota</taxon>
        <taxon>Metazoa</taxon>
        <taxon>Spiralia</taxon>
        <taxon>Lophotrochozoa</taxon>
        <taxon>Mollusca</taxon>
        <taxon>Gastropoda</taxon>
        <taxon>Patellogastropoda</taxon>
        <taxon>Lottioidea</taxon>
        <taxon>Lottiidae</taxon>
        <taxon>Lottia</taxon>
    </lineage>
</organism>
<dbReference type="GeneID" id="20232946"/>
<accession>V4BDE4</accession>
<dbReference type="OrthoDB" id="10015560at2759"/>
<keyword evidence="1" id="KW-0812">Transmembrane</keyword>
<dbReference type="HOGENOM" id="CLU_080821_1_0_1"/>
<reference evidence="2 3" key="1">
    <citation type="journal article" date="2013" name="Nature">
        <title>Insights into bilaterian evolution from three spiralian genomes.</title>
        <authorList>
            <person name="Simakov O."/>
            <person name="Marletaz F."/>
            <person name="Cho S.J."/>
            <person name="Edsinger-Gonzales E."/>
            <person name="Havlak P."/>
            <person name="Hellsten U."/>
            <person name="Kuo D.H."/>
            <person name="Larsson T."/>
            <person name="Lv J."/>
            <person name="Arendt D."/>
            <person name="Savage R."/>
            <person name="Osoegawa K."/>
            <person name="de Jong P."/>
            <person name="Grimwood J."/>
            <person name="Chapman J.A."/>
            <person name="Shapiro H."/>
            <person name="Aerts A."/>
            <person name="Otillar R.P."/>
            <person name="Terry A.Y."/>
            <person name="Boore J.L."/>
            <person name="Grigoriev I.V."/>
            <person name="Lindberg D.R."/>
            <person name="Seaver E.C."/>
            <person name="Weisblat D.A."/>
            <person name="Putnam N.H."/>
            <person name="Rokhsar D.S."/>
        </authorList>
    </citation>
    <scope>NUCLEOTIDE SEQUENCE [LARGE SCALE GENOMIC DNA]</scope>
</reference>
<keyword evidence="3" id="KW-1185">Reference proteome</keyword>
<evidence type="ECO:0000256" key="1">
    <source>
        <dbReference type="SAM" id="Phobius"/>
    </source>
</evidence>
<dbReference type="Proteomes" id="UP000030746">
    <property type="component" value="Unassembled WGS sequence"/>
</dbReference>
<feature type="transmembrane region" description="Helical" evidence="1">
    <location>
        <begin position="50"/>
        <end position="69"/>
    </location>
</feature>
<evidence type="ECO:0000313" key="2">
    <source>
        <dbReference type="EMBL" id="ESO86454.1"/>
    </source>
</evidence>
<keyword evidence="1" id="KW-1133">Transmembrane helix</keyword>
<dbReference type="AlphaFoldDB" id="V4BDE4"/>
<proteinExistence type="predicted"/>
<keyword evidence="1" id="KW-0472">Membrane</keyword>
<feature type="transmembrane region" description="Helical" evidence="1">
    <location>
        <begin position="180"/>
        <end position="200"/>
    </location>
</feature>
<dbReference type="PANTHER" id="PTHR39074:SF1">
    <property type="entry name" value="AGAP007547-PA"/>
    <property type="match status" value="1"/>
</dbReference>
<feature type="transmembrane region" description="Helical" evidence="1">
    <location>
        <begin position="115"/>
        <end position="132"/>
    </location>
</feature>
<dbReference type="OMA" id="TLYYFWQ"/>
<name>V4BDE4_LOTGI</name>